<dbReference type="GO" id="GO:0006508">
    <property type="term" value="P:proteolysis"/>
    <property type="evidence" value="ECO:0007669"/>
    <property type="project" value="InterPro"/>
</dbReference>
<dbReference type="SUPFAM" id="SSF50630">
    <property type="entry name" value="Acid proteases"/>
    <property type="match status" value="1"/>
</dbReference>
<organism evidence="2">
    <name type="scientific">Fagus sylvatica</name>
    <name type="common">Beechnut</name>
    <dbReference type="NCBI Taxonomy" id="28930"/>
    <lineage>
        <taxon>Eukaryota</taxon>
        <taxon>Viridiplantae</taxon>
        <taxon>Streptophyta</taxon>
        <taxon>Embryophyta</taxon>
        <taxon>Tracheophyta</taxon>
        <taxon>Spermatophyta</taxon>
        <taxon>Magnoliopsida</taxon>
        <taxon>eudicotyledons</taxon>
        <taxon>Gunneridae</taxon>
        <taxon>Pentapetalae</taxon>
        <taxon>rosids</taxon>
        <taxon>fabids</taxon>
        <taxon>Fagales</taxon>
        <taxon>Fagaceae</taxon>
        <taxon>Fagus</taxon>
    </lineage>
</organism>
<dbReference type="PANTHER" id="PTHR13683">
    <property type="entry name" value="ASPARTYL PROTEASES"/>
    <property type="match status" value="1"/>
</dbReference>
<dbReference type="AlphaFoldDB" id="A0A2N9IH04"/>
<gene>
    <name evidence="2" type="ORF">FSB_LOCUS52929</name>
</gene>
<dbReference type="EMBL" id="OIVN01006079">
    <property type="protein sequence ID" value="SPD25047.1"/>
    <property type="molecule type" value="Genomic_DNA"/>
</dbReference>
<protein>
    <recommendedName>
        <fullName evidence="1">Xylanase inhibitor C-terminal domain-containing protein</fullName>
    </recommendedName>
</protein>
<evidence type="ECO:0000313" key="2">
    <source>
        <dbReference type="EMBL" id="SPD25047.1"/>
    </source>
</evidence>
<dbReference type="InterPro" id="IPR021109">
    <property type="entry name" value="Peptidase_aspartic_dom_sf"/>
</dbReference>
<feature type="domain" description="Xylanase inhibitor C-terminal" evidence="1">
    <location>
        <begin position="124"/>
        <end position="223"/>
    </location>
</feature>
<name>A0A2N9IH04_FAGSY</name>
<dbReference type="GO" id="GO:0004190">
    <property type="term" value="F:aspartic-type endopeptidase activity"/>
    <property type="evidence" value="ECO:0007669"/>
    <property type="project" value="InterPro"/>
</dbReference>
<dbReference type="Gene3D" id="2.40.70.10">
    <property type="entry name" value="Acid Proteases"/>
    <property type="match status" value="1"/>
</dbReference>
<evidence type="ECO:0000259" key="1">
    <source>
        <dbReference type="Pfam" id="PF14541"/>
    </source>
</evidence>
<proteinExistence type="predicted"/>
<accession>A0A2N9IH04</accession>
<dbReference type="Pfam" id="PF14541">
    <property type="entry name" value="TAXi_C"/>
    <property type="match status" value="1"/>
</dbReference>
<dbReference type="PANTHER" id="PTHR13683:SF712">
    <property type="entry name" value="OS04G0685200 PROTEIN"/>
    <property type="match status" value="1"/>
</dbReference>
<dbReference type="InterPro" id="IPR001461">
    <property type="entry name" value="Aspartic_peptidase_A1"/>
</dbReference>
<reference evidence="2" key="1">
    <citation type="submission" date="2018-02" db="EMBL/GenBank/DDBJ databases">
        <authorList>
            <person name="Cohen D.B."/>
            <person name="Kent A.D."/>
        </authorList>
    </citation>
    <scope>NUCLEOTIDE SEQUENCE</scope>
</reference>
<dbReference type="InterPro" id="IPR032799">
    <property type="entry name" value="TAXi_C"/>
</dbReference>
<sequence>MKSVYCRSEYCGWIMGPGIKSKCDDYAQDCPDYQNLYAAWSADGISIGSTSGHLLTEMLEETVGDFLIGCSNSSTHQPMGGAGFESTDLILDFDGELEAEGLSYTPLIKGKSVNDGFHFYGYRYVNLLEIIVGDMHGKIPDKFLVISPDGNGGTLLNTWTLYTYMERSIYQNLTQAFESQMGRYARAPDIGVLGPCFQLIPNEDFVYYPALSLLFEGGAKMELSWIEL</sequence>